<evidence type="ECO:0000313" key="4">
    <source>
        <dbReference type="RefSeq" id="XP_022155926.1"/>
    </source>
</evidence>
<dbReference type="CDD" id="cd07383">
    <property type="entry name" value="MPP_Dcr2"/>
    <property type="match status" value="1"/>
</dbReference>
<dbReference type="KEGG" id="mcha:111022926"/>
<dbReference type="PANTHER" id="PTHR32440:SF11">
    <property type="entry name" value="METALLOPHOSPHOESTERASE DOMAIN-CONTAINING PROTEIN"/>
    <property type="match status" value="1"/>
</dbReference>
<dbReference type="RefSeq" id="XP_022155926.1">
    <property type="nucleotide sequence ID" value="XM_022300234.1"/>
</dbReference>
<dbReference type="PIRSF" id="PIRSF030250">
    <property type="entry name" value="Ptase_At2g46880"/>
    <property type="match status" value="1"/>
</dbReference>
<sequence>MIPKFITLSLLICALFRRAAAARVLRMRPGSASFKIAVFADLHFGEEAWSDWGPIQDANSTVVISTVLHDENPDLVVYLGDVITANNIATPNAATFYWEMALSPAKARGIPWATVFGNHDDAPFSWPLQWFSSAGIPHQQKYCRLEGSAGGGRGCEFRGTRRLELMKNEVENNSLSRSRSGPTDLWPTISNYYLQISPSDGLELSPVINLYFLDSGGGSYPEVISSSQVEWFRRTAQQINPYSEVAEIVFWHIPSGAYEEVAPYSLIEEPCVGSINKEKVAAQQAEFGIMTLLQQRPSVKAVFVGHNHGLDWCCPHKSKNKLWLCFARHSGYGGYGDWPRGARIIQITHKPFSLKSWIRMEDGQLHSQVILSS</sequence>
<dbReference type="Proteomes" id="UP000504603">
    <property type="component" value="Unplaced"/>
</dbReference>
<evidence type="ECO:0000259" key="2">
    <source>
        <dbReference type="Pfam" id="PF00149"/>
    </source>
</evidence>
<feature type="domain" description="Calcineurin-like phosphoesterase" evidence="2">
    <location>
        <begin position="34"/>
        <end position="308"/>
    </location>
</feature>
<dbReference type="GO" id="GO:0005737">
    <property type="term" value="C:cytoplasm"/>
    <property type="evidence" value="ECO:0007669"/>
    <property type="project" value="TreeGrafter"/>
</dbReference>
<proteinExistence type="predicted"/>
<name>A0A6J1DT70_MOMCH</name>
<evidence type="ECO:0000313" key="3">
    <source>
        <dbReference type="Proteomes" id="UP000504603"/>
    </source>
</evidence>
<evidence type="ECO:0000256" key="1">
    <source>
        <dbReference type="SAM" id="SignalP"/>
    </source>
</evidence>
<dbReference type="GeneID" id="111022926"/>
<dbReference type="Pfam" id="PF00149">
    <property type="entry name" value="Metallophos"/>
    <property type="match status" value="1"/>
</dbReference>
<dbReference type="InterPro" id="IPR011230">
    <property type="entry name" value="PAP14/16/28/29"/>
</dbReference>
<dbReference type="AlphaFoldDB" id="A0A6J1DT70"/>
<dbReference type="SUPFAM" id="SSF56300">
    <property type="entry name" value="Metallo-dependent phosphatases"/>
    <property type="match status" value="1"/>
</dbReference>
<dbReference type="InterPro" id="IPR004843">
    <property type="entry name" value="Calcineurin-like_PHP"/>
</dbReference>
<organism evidence="3 4">
    <name type="scientific">Momordica charantia</name>
    <name type="common">Bitter gourd</name>
    <name type="synonym">Balsam pear</name>
    <dbReference type="NCBI Taxonomy" id="3673"/>
    <lineage>
        <taxon>Eukaryota</taxon>
        <taxon>Viridiplantae</taxon>
        <taxon>Streptophyta</taxon>
        <taxon>Embryophyta</taxon>
        <taxon>Tracheophyta</taxon>
        <taxon>Spermatophyta</taxon>
        <taxon>Magnoliopsida</taxon>
        <taxon>eudicotyledons</taxon>
        <taxon>Gunneridae</taxon>
        <taxon>Pentapetalae</taxon>
        <taxon>rosids</taxon>
        <taxon>fabids</taxon>
        <taxon>Cucurbitales</taxon>
        <taxon>Cucurbitaceae</taxon>
        <taxon>Momordiceae</taxon>
        <taxon>Momordica</taxon>
    </lineage>
</organism>
<dbReference type="PANTHER" id="PTHR32440">
    <property type="entry name" value="PHOSPHATASE DCR2-RELATED-RELATED"/>
    <property type="match status" value="1"/>
</dbReference>
<dbReference type="OrthoDB" id="783096at2759"/>
<dbReference type="Gene3D" id="3.60.21.10">
    <property type="match status" value="1"/>
</dbReference>
<gene>
    <name evidence="4" type="primary">LOC111022926</name>
</gene>
<feature type="signal peptide" evidence="1">
    <location>
        <begin position="1"/>
        <end position="21"/>
    </location>
</feature>
<dbReference type="InterPro" id="IPR029052">
    <property type="entry name" value="Metallo-depent_PP-like"/>
</dbReference>
<dbReference type="GO" id="GO:0016788">
    <property type="term" value="F:hydrolase activity, acting on ester bonds"/>
    <property type="evidence" value="ECO:0007669"/>
    <property type="project" value="TreeGrafter"/>
</dbReference>
<reference evidence="4" key="1">
    <citation type="submission" date="2025-08" db="UniProtKB">
        <authorList>
            <consortium name="RefSeq"/>
        </authorList>
    </citation>
    <scope>IDENTIFICATION</scope>
    <source>
        <strain evidence="4">OHB3-1</strain>
    </source>
</reference>
<accession>A0A6J1DT70</accession>
<feature type="chain" id="PRO_5026647607" evidence="1">
    <location>
        <begin position="22"/>
        <end position="373"/>
    </location>
</feature>
<protein>
    <submittedName>
        <fullName evidence="4">Probable inactive purple acid phosphatase 16 isoform X1</fullName>
    </submittedName>
</protein>
<keyword evidence="3" id="KW-1185">Reference proteome</keyword>
<keyword evidence="1" id="KW-0732">Signal</keyword>